<organism evidence="1 2">
    <name type="scientific">Hymenobacter edaphi</name>
    <dbReference type="NCBI Taxonomy" id="2211146"/>
    <lineage>
        <taxon>Bacteria</taxon>
        <taxon>Pseudomonadati</taxon>
        <taxon>Bacteroidota</taxon>
        <taxon>Cytophagia</taxon>
        <taxon>Cytophagales</taxon>
        <taxon>Hymenobacteraceae</taxon>
        <taxon>Hymenobacter</taxon>
    </lineage>
</organism>
<gene>
    <name evidence="1" type="ORF">DLM85_04600</name>
</gene>
<comment type="caution">
    <text evidence="1">The sequence shown here is derived from an EMBL/GenBank/DDBJ whole genome shotgun (WGS) entry which is preliminary data.</text>
</comment>
<dbReference type="EMBL" id="QHKM01000001">
    <property type="protein sequence ID" value="RAK70135.1"/>
    <property type="molecule type" value="Genomic_DNA"/>
</dbReference>
<evidence type="ECO:0000313" key="2">
    <source>
        <dbReference type="Proteomes" id="UP000248553"/>
    </source>
</evidence>
<evidence type="ECO:0000313" key="1">
    <source>
        <dbReference type="EMBL" id="RAK70135.1"/>
    </source>
</evidence>
<accession>A0A328BTX9</accession>
<dbReference type="Proteomes" id="UP000248553">
    <property type="component" value="Unassembled WGS sequence"/>
</dbReference>
<protein>
    <recommendedName>
        <fullName evidence="3">Lipoprotein</fullName>
    </recommendedName>
</protein>
<name>A0A328BTX9_9BACT</name>
<keyword evidence="2" id="KW-1185">Reference proteome</keyword>
<dbReference type="AlphaFoldDB" id="A0A328BTX9"/>
<evidence type="ECO:0008006" key="3">
    <source>
        <dbReference type="Google" id="ProtNLM"/>
    </source>
</evidence>
<reference evidence="2" key="1">
    <citation type="submission" date="2018-05" db="EMBL/GenBank/DDBJ databases">
        <authorList>
            <person name="Nie L."/>
        </authorList>
    </citation>
    <scope>NUCLEOTIDE SEQUENCE [LARGE SCALE GENOMIC DNA]</scope>
    <source>
        <strain evidence="2">NL</strain>
    </source>
</reference>
<proteinExistence type="predicted"/>
<dbReference type="PROSITE" id="PS51257">
    <property type="entry name" value="PROKAR_LIPOPROTEIN"/>
    <property type="match status" value="1"/>
</dbReference>
<sequence>MSLRFSTSRLGVLVVSVASLMAGCQRIECAEFQLDHPLMGWHWFADLQPGYTYVNAQGGSVQLVRTEYDRAAAEKRWCHMCACYTELQTDYTCAALNTLFQCNVDYEGLAGPDENGGSVYYGVNRLASTERGYSSFGSRDSTLEGYVSDYLPQRFTVRRRATVMLLTTPVADVLELTVLDTATAGVEAVWVKKGQGLLAFRRRGVVWIKQ</sequence>